<dbReference type="GO" id="GO:0000014">
    <property type="term" value="F:single-stranded DNA endodeoxyribonuclease activity"/>
    <property type="evidence" value="ECO:0007669"/>
    <property type="project" value="TreeGrafter"/>
</dbReference>
<reference evidence="1 2" key="1">
    <citation type="journal article" date="2019" name="Commun. Biol.">
        <title>The bagworm genome reveals a unique fibroin gene that provides high tensile strength.</title>
        <authorList>
            <person name="Kono N."/>
            <person name="Nakamura H."/>
            <person name="Ohtoshi R."/>
            <person name="Tomita M."/>
            <person name="Numata K."/>
            <person name="Arakawa K."/>
        </authorList>
    </citation>
    <scope>NUCLEOTIDE SEQUENCE [LARGE SCALE GENOMIC DNA]</scope>
</reference>
<dbReference type="GO" id="GO:0003690">
    <property type="term" value="F:double-stranded DNA binding"/>
    <property type="evidence" value="ECO:0007669"/>
    <property type="project" value="TreeGrafter"/>
</dbReference>
<evidence type="ECO:0000313" key="2">
    <source>
        <dbReference type="Proteomes" id="UP000299102"/>
    </source>
</evidence>
<dbReference type="STRING" id="151549.A0A4C1Y7W5"/>
<dbReference type="AlphaFoldDB" id="A0A4C1Y7W5"/>
<dbReference type="GO" id="GO:0046975">
    <property type="term" value="F:histone H3K36 methyltransferase activity"/>
    <property type="evidence" value="ECO:0007669"/>
    <property type="project" value="TreeGrafter"/>
</dbReference>
<dbReference type="GO" id="GO:0035861">
    <property type="term" value="C:site of double-strand break"/>
    <property type="evidence" value="ECO:0007669"/>
    <property type="project" value="TreeGrafter"/>
</dbReference>
<dbReference type="GO" id="GO:0000729">
    <property type="term" value="P:DNA double-strand break processing"/>
    <property type="evidence" value="ECO:0007669"/>
    <property type="project" value="TreeGrafter"/>
</dbReference>
<comment type="caution">
    <text evidence="1">The sequence shown here is derived from an EMBL/GenBank/DDBJ whole genome shotgun (WGS) entry which is preliminary data.</text>
</comment>
<dbReference type="GO" id="GO:0005634">
    <property type="term" value="C:nucleus"/>
    <property type="evidence" value="ECO:0007669"/>
    <property type="project" value="TreeGrafter"/>
</dbReference>
<protein>
    <recommendedName>
        <fullName evidence="3">Mos1 transposase HTH domain-containing protein</fullName>
    </recommendedName>
</protein>
<proteinExistence type="predicted"/>
<dbReference type="OrthoDB" id="10017160at2759"/>
<dbReference type="GO" id="GO:0044547">
    <property type="term" value="F:DNA topoisomerase binding"/>
    <property type="evidence" value="ECO:0007669"/>
    <property type="project" value="TreeGrafter"/>
</dbReference>
<evidence type="ECO:0000313" key="1">
    <source>
        <dbReference type="EMBL" id="GBP71998.1"/>
    </source>
</evidence>
<name>A0A4C1Y7W5_EUMVA</name>
<dbReference type="GO" id="GO:0006303">
    <property type="term" value="P:double-strand break repair via nonhomologous end joining"/>
    <property type="evidence" value="ECO:0007669"/>
    <property type="project" value="TreeGrafter"/>
</dbReference>
<dbReference type="Proteomes" id="UP000299102">
    <property type="component" value="Unassembled WGS sequence"/>
</dbReference>
<dbReference type="PANTHER" id="PTHR46060">
    <property type="entry name" value="MARINER MOS1 TRANSPOSASE-LIKE PROTEIN"/>
    <property type="match status" value="1"/>
</dbReference>
<dbReference type="GO" id="GO:0000793">
    <property type="term" value="C:condensed chromosome"/>
    <property type="evidence" value="ECO:0007669"/>
    <property type="project" value="TreeGrafter"/>
</dbReference>
<dbReference type="PANTHER" id="PTHR46060:SF2">
    <property type="entry name" value="HISTONE-LYSINE N-METHYLTRANSFERASE SETMAR"/>
    <property type="match status" value="1"/>
</dbReference>
<dbReference type="GO" id="GO:0044774">
    <property type="term" value="P:mitotic DNA integrity checkpoint signaling"/>
    <property type="evidence" value="ECO:0007669"/>
    <property type="project" value="TreeGrafter"/>
</dbReference>
<accession>A0A4C1Y7W5</accession>
<dbReference type="GO" id="GO:0003697">
    <property type="term" value="F:single-stranded DNA binding"/>
    <property type="evidence" value="ECO:0007669"/>
    <property type="project" value="TreeGrafter"/>
</dbReference>
<keyword evidence="2" id="KW-1185">Reference proteome</keyword>
<evidence type="ECO:0008006" key="3">
    <source>
        <dbReference type="Google" id="ProtNLM"/>
    </source>
</evidence>
<dbReference type="GO" id="GO:0042800">
    <property type="term" value="F:histone H3K4 methyltransferase activity"/>
    <property type="evidence" value="ECO:0007669"/>
    <property type="project" value="TreeGrafter"/>
</dbReference>
<dbReference type="GO" id="GO:0015074">
    <property type="term" value="P:DNA integration"/>
    <property type="evidence" value="ECO:0007669"/>
    <property type="project" value="TreeGrafter"/>
</dbReference>
<sequence>MIFYVLKCNLKAQQSLARVRTAFGAEAPCKMTIYNWFAEFKRGRVNLRDEFRDGRPSTAANNKNIDAVRRMIDTDRHVTYHEIRASLGIGMNQTQSILHKDLGMKKLCSQQISYNLVDAQEQPVWCNALFTRFKVQMITAVHGHSRLGVVTNALPASWMRDAAGVPHHPPKVI</sequence>
<organism evidence="1 2">
    <name type="scientific">Eumeta variegata</name>
    <name type="common">Bagworm moth</name>
    <name type="synonym">Eumeta japonica</name>
    <dbReference type="NCBI Taxonomy" id="151549"/>
    <lineage>
        <taxon>Eukaryota</taxon>
        <taxon>Metazoa</taxon>
        <taxon>Ecdysozoa</taxon>
        <taxon>Arthropoda</taxon>
        <taxon>Hexapoda</taxon>
        <taxon>Insecta</taxon>
        <taxon>Pterygota</taxon>
        <taxon>Neoptera</taxon>
        <taxon>Endopterygota</taxon>
        <taxon>Lepidoptera</taxon>
        <taxon>Glossata</taxon>
        <taxon>Ditrysia</taxon>
        <taxon>Tineoidea</taxon>
        <taxon>Psychidae</taxon>
        <taxon>Oiketicinae</taxon>
        <taxon>Eumeta</taxon>
    </lineage>
</organism>
<gene>
    <name evidence="1" type="ORF">EVAR_38678_1</name>
</gene>
<dbReference type="GO" id="GO:0031297">
    <property type="term" value="P:replication fork processing"/>
    <property type="evidence" value="ECO:0007669"/>
    <property type="project" value="TreeGrafter"/>
</dbReference>
<dbReference type="InterPro" id="IPR052709">
    <property type="entry name" value="Transposase-MT_Hybrid"/>
</dbReference>
<dbReference type="EMBL" id="BGZK01001129">
    <property type="protein sequence ID" value="GBP71998.1"/>
    <property type="molecule type" value="Genomic_DNA"/>
</dbReference>